<reference evidence="2" key="1">
    <citation type="submission" date="2021-01" db="EMBL/GenBank/DDBJ databases">
        <authorList>
            <person name="Corre E."/>
            <person name="Pelletier E."/>
            <person name="Niang G."/>
            <person name="Scheremetjew M."/>
            <person name="Finn R."/>
            <person name="Kale V."/>
            <person name="Holt S."/>
            <person name="Cochrane G."/>
            <person name="Meng A."/>
            <person name="Brown T."/>
            <person name="Cohen L."/>
        </authorList>
    </citation>
    <scope>NUCLEOTIDE SEQUENCE</scope>
    <source>
        <strain evidence="2">UTEX LB 2760</strain>
    </source>
</reference>
<dbReference type="AlphaFoldDB" id="A0A7S0BIC9"/>
<evidence type="ECO:0000256" key="1">
    <source>
        <dbReference type="SAM" id="MobiDB-lite"/>
    </source>
</evidence>
<name>A0A7S0BIC9_9RHOD</name>
<feature type="compositionally biased region" description="Polar residues" evidence="1">
    <location>
        <begin position="35"/>
        <end position="44"/>
    </location>
</feature>
<evidence type="ECO:0000313" key="2">
    <source>
        <dbReference type="EMBL" id="CAD8394720.1"/>
    </source>
</evidence>
<feature type="region of interest" description="Disordered" evidence="1">
    <location>
        <begin position="299"/>
        <end position="325"/>
    </location>
</feature>
<organism evidence="2">
    <name type="scientific">Rhodosorus marinus</name>
    <dbReference type="NCBI Taxonomy" id="101924"/>
    <lineage>
        <taxon>Eukaryota</taxon>
        <taxon>Rhodophyta</taxon>
        <taxon>Stylonematophyceae</taxon>
        <taxon>Stylonematales</taxon>
        <taxon>Stylonemataceae</taxon>
        <taxon>Rhodosorus</taxon>
    </lineage>
</organism>
<protein>
    <submittedName>
        <fullName evidence="2">Uncharacterized protein</fullName>
    </submittedName>
</protein>
<sequence length="364" mass="40504">MDGSGSAPIQNPAYGAYSNAGGADIHSLTALLENPNGTMSTGDPNLSHDGYHQGSMQDVGVSYGGMDGVNTQGVDRQISKSGSVSTPRTLPAVLAGHMRSQAKPVNEAELCAEVGKVYGELRKPDGTRYTGNLERAVRGSLCSTGMFEKLEDGTWTLREEQTQAYEERLAARAAKQEAEKNNKRRRRAESAKTEEVEGDGTERRKRKYVRKNLSARMKRSEKREAILEMLRTFSENLRKDPSWSSCYSNPFKSFKGNEQADDVWKKLGNDKFVFMLQMWYYLTDVIQHRHLIQEQLAKEKQKNKENAKNASGEKARTEQSVPEQLNTLTTTLSSLNEMIVKVTGRLGTVEGVVGGQQVWSGNRE</sequence>
<accession>A0A7S0BIC9</accession>
<feature type="region of interest" description="Disordered" evidence="1">
    <location>
        <begin position="173"/>
        <end position="204"/>
    </location>
</feature>
<dbReference type="EMBL" id="HBEK01008586">
    <property type="protein sequence ID" value="CAD8394720.1"/>
    <property type="molecule type" value="Transcribed_RNA"/>
</dbReference>
<feature type="region of interest" description="Disordered" evidence="1">
    <location>
        <begin position="34"/>
        <end position="57"/>
    </location>
</feature>
<feature type="compositionally biased region" description="Basic and acidic residues" evidence="1">
    <location>
        <begin position="299"/>
        <end position="317"/>
    </location>
</feature>
<proteinExistence type="predicted"/>
<gene>
    <name evidence="2" type="ORF">RMAR0315_LOCUS4705</name>
</gene>